<feature type="binding site" evidence="4">
    <location>
        <position position="351"/>
    </location>
    <ligand>
        <name>S-adenosyl-L-methionine</name>
        <dbReference type="ChEBI" id="CHEBI:59789"/>
    </ligand>
</feature>
<keyword evidence="3 4" id="KW-0949">S-adenosyl-L-methionine</keyword>
<feature type="active site" evidence="5">
    <location>
        <position position="378"/>
    </location>
</feature>
<evidence type="ECO:0000313" key="6">
    <source>
        <dbReference type="EMBL" id="BAI68490.1"/>
    </source>
</evidence>
<dbReference type="Gene3D" id="2.40.50.1070">
    <property type="match status" value="1"/>
</dbReference>
<organism evidence="6 7">
    <name type="scientific">Hydrogenobacter thermophilus (strain DSM 6534 / IAM 12695 / TK-6)</name>
    <dbReference type="NCBI Taxonomy" id="608538"/>
    <lineage>
        <taxon>Bacteria</taxon>
        <taxon>Pseudomonadati</taxon>
        <taxon>Aquificota</taxon>
        <taxon>Aquificia</taxon>
        <taxon>Aquificales</taxon>
        <taxon>Aquificaceae</taxon>
        <taxon>Hydrogenobacter</taxon>
    </lineage>
</organism>
<reference evidence="6 7" key="1">
    <citation type="journal article" date="2010" name="J. Bacteriol.">
        <title>Complete genome sequence of the thermophilic, obligately chemolithoautotrophic hydrogen-oxidizing bacterium Hydrogenobacter thermophilus TK-6.</title>
        <authorList>
            <person name="Arai H."/>
            <person name="Kanbe H."/>
            <person name="Ishii M."/>
            <person name="Igarashi Y."/>
        </authorList>
    </citation>
    <scope>NUCLEOTIDE SEQUENCE [LARGE SCALE GENOMIC DNA]</scope>
    <source>
        <strain evidence="7">DSM 6534 / IAM 12695 / TK-6 [Tokyo]</strain>
    </source>
</reference>
<dbReference type="AlphaFoldDB" id="D3DF88"/>
<dbReference type="Pfam" id="PF05958">
    <property type="entry name" value="tRNA_U5-meth_tr"/>
    <property type="match status" value="1"/>
</dbReference>
<dbReference type="InterPro" id="IPR030391">
    <property type="entry name" value="MeTrfase_TrmA_CS"/>
</dbReference>
<dbReference type="Gene3D" id="2.40.50.140">
    <property type="entry name" value="Nucleic acid-binding proteins"/>
    <property type="match status" value="1"/>
</dbReference>
<feature type="active site" description="Nucleophile" evidence="4">
    <location>
        <position position="378"/>
    </location>
</feature>
<dbReference type="GO" id="GO:0070041">
    <property type="term" value="F:rRNA (uridine-C5-)-methyltransferase activity"/>
    <property type="evidence" value="ECO:0007669"/>
    <property type="project" value="TreeGrafter"/>
</dbReference>
<dbReference type="Gene3D" id="3.40.50.150">
    <property type="entry name" value="Vaccinia Virus protein VP39"/>
    <property type="match status" value="1"/>
</dbReference>
<keyword evidence="2 4" id="KW-0808">Transferase</keyword>
<dbReference type="GO" id="GO:0070475">
    <property type="term" value="P:rRNA base methylation"/>
    <property type="evidence" value="ECO:0007669"/>
    <property type="project" value="TreeGrafter"/>
</dbReference>
<dbReference type="RefSeq" id="WP_012962673.1">
    <property type="nucleotide sequence ID" value="NC_013799.1"/>
</dbReference>
<accession>D3DF88</accession>
<protein>
    <submittedName>
        <fullName evidence="6">RNA methyltransferase</fullName>
    </submittedName>
</protein>
<evidence type="ECO:0000256" key="1">
    <source>
        <dbReference type="ARBA" id="ARBA00022603"/>
    </source>
</evidence>
<dbReference type="InterPro" id="IPR010280">
    <property type="entry name" value="U5_MeTrfase_fam"/>
</dbReference>
<dbReference type="EMBL" id="AP011112">
    <property type="protein sequence ID" value="BAI68490.1"/>
    <property type="molecule type" value="Genomic_DNA"/>
</dbReference>
<dbReference type="SUPFAM" id="SSF50249">
    <property type="entry name" value="Nucleic acid-binding proteins"/>
    <property type="match status" value="1"/>
</dbReference>
<evidence type="ECO:0000256" key="5">
    <source>
        <dbReference type="PROSITE-ProRule" id="PRU10015"/>
    </source>
</evidence>
<dbReference type="SUPFAM" id="SSF53335">
    <property type="entry name" value="S-adenosyl-L-methionine-dependent methyltransferases"/>
    <property type="match status" value="1"/>
</dbReference>
<dbReference type="KEGG" id="hth:HTH_0023"/>
<dbReference type="PANTHER" id="PTHR11061:SF30">
    <property type="entry name" value="TRNA (URACIL(54)-C(5))-METHYLTRANSFERASE"/>
    <property type="match status" value="1"/>
</dbReference>
<evidence type="ECO:0000256" key="3">
    <source>
        <dbReference type="ARBA" id="ARBA00022691"/>
    </source>
</evidence>
<dbReference type="PROSITE" id="PS01231">
    <property type="entry name" value="TRMA_2"/>
    <property type="match status" value="1"/>
</dbReference>
<dbReference type="KEGG" id="hte:Hydth_0024"/>
<dbReference type="InterPro" id="IPR012340">
    <property type="entry name" value="NA-bd_OB-fold"/>
</dbReference>
<dbReference type="CDD" id="cd02440">
    <property type="entry name" value="AdoMet_MTases"/>
    <property type="match status" value="1"/>
</dbReference>
<dbReference type="eggNOG" id="COG2265">
    <property type="taxonomic scope" value="Bacteria"/>
</dbReference>
<evidence type="ECO:0000256" key="4">
    <source>
        <dbReference type="PROSITE-ProRule" id="PRU01024"/>
    </source>
</evidence>
<dbReference type="PANTHER" id="PTHR11061">
    <property type="entry name" value="RNA M5U METHYLTRANSFERASE"/>
    <property type="match status" value="1"/>
</dbReference>
<evidence type="ECO:0000313" key="7">
    <source>
        <dbReference type="Proteomes" id="UP000002574"/>
    </source>
</evidence>
<proteinExistence type="inferred from homology"/>
<dbReference type="PROSITE" id="PS51687">
    <property type="entry name" value="SAM_MT_RNA_M5U"/>
    <property type="match status" value="1"/>
</dbReference>
<comment type="similarity">
    <text evidence="4">Belongs to the class I-like SAM-binding methyltransferase superfamily. RNA M5U methyltransferase family.</text>
</comment>
<keyword evidence="1 4" id="KW-0489">Methyltransferase</keyword>
<feature type="binding site" evidence="4">
    <location>
        <position position="305"/>
    </location>
    <ligand>
        <name>S-adenosyl-L-methionine</name>
        <dbReference type="ChEBI" id="CHEBI:59789"/>
    </ligand>
</feature>
<dbReference type="Proteomes" id="UP000002574">
    <property type="component" value="Chromosome"/>
</dbReference>
<gene>
    <name evidence="6" type="primary">trmA</name>
    <name evidence="6" type="ordered locus">HTH_0023</name>
</gene>
<dbReference type="OrthoDB" id="9804590at2"/>
<name>D3DF88_HYDTT</name>
<comment type="caution">
    <text evidence="4">Lacks conserved residue(s) required for the propagation of feature annotation.</text>
</comment>
<sequence length="420" mass="47874">MKVLPELSIKKIVYGGYGLAEYKGKKVFVRYAAPMELLSAQVIKEKGDHIEATAKEVIISSPSRKDPPCRYYYYCGGCQLQHIDTDQQVRIKEDILIESLRRIGNLEISALGESIRSKQDFGYRTRVQFKVSNGSLGFFAWGTHELVKIDQCLLVHPAMNDLIPSLQELSKKIPHLQELHVLYSPSEDEFLLKVITPTIYDAEKLRKLKENVLPKKVVGIGNYSKLGDHLLKRYHIGRSFTFMQVKNYRYRVSNDSFFQINFTLWEDLLNSVVVRDKRRVIELHCGAGFFSIPLSEGNHFVISSDTNATAIKDAQYNAKLNSRDNIVFFHESAHQTLKKHAGETIDLLFLDPPRGGLTTDELSLVLQNKPKEIVYVSCNPTTLARDLGKMVRGGYSLKSVRLIDNFPQTYHIESVAYLEL</sequence>
<dbReference type="STRING" id="608538.HTH_0023"/>
<dbReference type="InterPro" id="IPR030390">
    <property type="entry name" value="MeTrfase_TrmA_AS"/>
</dbReference>
<feature type="binding site" evidence="4">
    <location>
        <position position="259"/>
    </location>
    <ligand>
        <name>S-adenosyl-L-methionine</name>
        <dbReference type="ChEBI" id="CHEBI:59789"/>
    </ligand>
</feature>
<dbReference type="PROSITE" id="PS01230">
    <property type="entry name" value="TRMA_1"/>
    <property type="match status" value="1"/>
</dbReference>
<evidence type="ECO:0000256" key="2">
    <source>
        <dbReference type="ARBA" id="ARBA00022679"/>
    </source>
</evidence>
<keyword evidence="7" id="KW-1185">Reference proteome</keyword>
<dbReference type="InterPro" id="IPR029063">
    <property type="entry name" value="SAM-dependent_MTases_sf"/>
</dbReference>